<keyword evidence="5" id="KW-0479">Metal-binding</keyword>
<reference evidence="20" key="1">
    <citation type="submission" date="2016-10" db="EMBL/GenBank/DDBJ databases">
        <authorList>
            <person name="Varghese N."/>
            <person name="Submissions S."/>
        </authorList>
    </citation>
    <scope>NUCLEOTIDE SEQUENCE [LARGE SCALE GENOMIC DNA]</scope>
    <source>
        <strain evidence="20">Gh-67</strain>
    </source>
</reference>
<evidence type="ECO:0000256" key="4">
    <source>
        <dbReference type="ARBA" id="ARBA00022705"/>
    </source>
</evidence>
<evidence type="ECO:0000256" key="15">
    <source>
        <dbReference type="ARBA" id="ARBA00041979"/>
    </source>
</evidence>
<evidence type="ECO:0000256" key="2">
    <source>
        <dbReference type="ARBA" id="ARBA00005582"/>
    </source>
</evidence>
<dbReference type="EC" id="3.6.1.55" evidence="12"/>
<evidence type="ECO:0000256" key="11">
    <source>
        <dbReference type="ARBA" id="ARBA00036904"/>
    </source>
</evidence>
<keyword evidence="20" id="KW-1185">Reference proteome</keyword>
<evidence type="ECO:0000256" key="3">
    <source>
        <dbReference type="ARBA" id="ARBA00022457"/>
    </source>
</evidence>
<dbReference type="GO" id="GO:0035539">
    <property type="term" value="F:8-oxo-7,8-dihydrodeoxyguanosine triphosphate pyrophosphatase activity"/>
    <property type="evidence" value="ECO:0007669"/>
    <property type="project" value="UniProtKB-EC"/>
</dbReference>
<comment type="catalytic activity">
    <reaction evidence="11">
        <text>8-oxo-GTP + H2O = 8-oxo-GMP + diphosphate + H(+)</text>
        <dbReference type="Rhea" id="RHEA:67616"/>
        <dbReference type="ChEBI" id="CHEBI:15377"/>
        <dbReference type="ChEBI" id="CHEBI:15378"/>
        <dbReference type="ChEBI" id="CHEBI:33019"/>
        <dbReference type="ChEBI" id="CHEBI:143553"/>
        <dbReference type="ChEBI" id="CHEBI:145694"/>
    </reaction>
</comment>
<protein>
    <recommendedName>
        <fullName evidence="13">8-oxo-dGTP diphosphatase</fullName>
        <ecNumber evidence="12">3.6.1.55</ecNumber>
    </recommendedName>
    <alternativeName>
        <fullName evidence="16">7,8-dihydro-8-oxoguanine-triphosphatase</fullName>
    </alternativeName>
    <alternativeName>
        <fullName evidence="15">Mutator protein MutT</fullName>
    </alternativeName>
    <alternativeName>
        <fullName evidence="14">dGTP pyrophosphohydrolase</fullName>
    </alternativeName>
</protein>
<evidence type="ECO:0000256" key="1">
    <source>
        <dbReference type="ARBA" id="ARBA00001946"/>
    </source>
</evidence>
<evidence type="ECO:0000259" key="18">
    <source>
        <dbReference type="PROSITE" id="PS51462"/>
    </source>
</evidence>
<dbReference type="InterPro" id="IPR020084">
    <property type="entry name" value="NUDIX_hydrolase_CS"/>
</dbReference>
<evidence type="ECO:0000256" key="6">
    <source>
        <dbReference type="ARBA" id="ARBA00022763"/>
    </source>
</evidence>
<dbReference type="GO" id="GO:0006260">
    <property type="term" value="P:DNA replication"/>
    <property type="evidence" value="ECO:0007669"/>
    <property type="project" value="UniProtKB-KW"/>
</dbReference>
<gene>
    <name evidence="19" type="ORF">SAMN05192573_11065</name>
</gene>
<comment type="similarity">
    <text evidence="2 17">Belongs to the Nudix hydrolase family.</text>
</comment>
<comment type="cofactor">
    <cofactor evidence="1">
        <name>Mg(2+)</name>
        <dbReference type="ChEBI" id="CHEBI:18420"/>
    </cofactor>
</comment>
<dbReference type="PROSITE" id="PS00893">
    <property type="entry name" value="NUDIX_BOX"/>
    <property type="match status" value="1"/>
</dbReference>
<evidence type="ECO:0000256" key="12">
    <source>
        <dbReference type="ARBA" id="ARBA00038905"/>
    </source>
</evidence>
<evidence type="ECO:0000256" key="17">
    <source>
        <dbReference type="RuleBase" id="RU003476"/>
    </source>
</evidence>
<dbReference type="InterPro" id="IPR047127">
    <property type="entry name" value="MutT-like"/>
</dbReference>
<dbReference type="Pfam" id="PF00293">
    <property type="entry name" value="NUDIX"/>
    <property type="match status" value="1"/>
</dbReference>
<dbReference type="GO" id="GO:0008413">
    <property type="term" value="F:8-oxo-7,8-dihydroguanosine triphosphate pyrophosphatase activity"/>
    <property type="evidence" value="ECO:0007669"/>
    <property type="project" value="TreeGrafter"/>
</dbReference>
<dbReference type="AlphaFoldDB" id="A0A1G8CXI6"/>
<dbReference type="InterPro" id="IPR015797">
    <property type="entry name" value="NUDIX_hydrolase-like_dom_sf"/>
</dbReference>
<feature type="domain" description="Nudix hydrolase" evidence="18">
    <location>
        <begin position="1"/>
        <end position="128"/>
    </location>
</feature>
<dbReference type="GO" id="GO:0006281">
    <property type="term" value="P:DNA repair"/>
    <property type="evidence" value="ECO:0007669"/>
    <property type="project" value="UniProtKB-KW"/>
</dbReference>
<evidence type="ECO:0000256" key="13">
    <source>
        <dbReference type="ARBA" id="ARBA00040794"/>
    </source>
</evidence>
<dbReference type="GO" id="GO:0044715">
    <property type="term" value="F:8-oxo-dGDP phosphatase activity"/>
    <property type="evidence" value="ECO:0007669"/>
    <property type="project" value="TreeGrafter"/>
</dbReference>
<dbReference type="CDD" id="cd03425">
    <property type="entry name" value="NUDIX_MutT_NudA_like"/>
    <property type="match status" value="1"/>
</dbReference>
<dbReference type="RefSeq" id="WP_256337475.1">
    <property type="nucleotide sequence ID" value="NZ_FNCG01000010.1"/>
</dbReference>
<dbReference type="STRING" id="551996.SAMN05192573_11065"/>
<keyword evidence="4" id="KW-0235">DNA replication</keyword>
<dbReference type="EMBL" id="FNCG01000010">
    <property type="protein sequence ID" value="SDH50084.1"/>
    <property type="molecule type" value="Genomic_DNA"/>
</dbReference>
<keyword evidence="8" id="KW-0460">Magnesium</keyword>
<evidence type="ECO:0000256" key="5">
    <source>
        <dbReference type="ARBA" id="ARBA00022723"/>
    </source>
</evidence>
<comment type="catalytic activity">
    <reaction evidence="10">
        <text>8-oxo-dGTP + H2O = 8-oxo-dGMP + diphosphate + H(+)</text>
        <dbReference type="Rhea" id="RHEA:31575"/>
        <dbReference type="ChEBI" id="CHEBI:15377"/>
        <dbReference type="ChEBI" id="CHEBI:15378"/>
        <dbReference type="ChEBI" id="CHEBI:33019"/>
        <dbReference type="ChEBI" id="CHEBI:63224"/>
        <dbReference type="ChEBI" id="CHEBI:77896"/>
        <dbReference type="EC" id="3.6.1.55"/>
    </reaction>
</comment>
<dbReference type="PANTHER" id="PTHR47707:SF1">
    <property type="entry name" value="NUDIX HYDROLASE FAMILY PROTEIN"/>
    <property type="match status" value="1"/>
</dbReference>
<evidence type="ECO:0000256" key="7">
    <source>
        <dbReference type="ARBA" id="ARBA00022801"/>
    </source>
</evidence>
<organism evidence="19 20">
    <name type="scientific">Mucilaginibacter gossypii</name>
    <dbReference type="NCBI Taxonomy" id="551996"/>
    <lineage>
        <taxon>Bacteria</taxon>
        <taxon>Pseudomonadati</taxon>
        <taxon>Bacteroidota</taxon>
        <taxon>Sphingobacteriia</taxon>
        <taxon>Sphingobacteriales</taxon>
        <taxon>Sphingobacteriaceae</taxon>
        <taxon>Mucilaginibacter</taxon>
    </lineage>
</organism>
<dbReference type="GO" id="GO:0044716">
    <property type="term" value="F:8-oxo-GDP phosphatase activity"/>
    <property type="evidence" value="ECO:0007669"/>
    <property type="project" value="TreeGrafter"/>
</dbReference>
<keyword evidence="9" id="KW-0234">DNA repair</keyword>
<dbReference type="Gene3D" id="3.90.79.10">
    <property type="entry name" value="Nucleoside Triphosphate Pyrophosphohydrolase"/>
    <property type="match status" value="1"/>
</dbReference>
<evidence type="ECO:0000256" key="14">
    <source>
        <dbReference type="ARBA" id="ARBA00041592"/>
    </source>
</evidence>
<evidence type="ECO:0000313" key="20">
    <source>
        <dbReference type="Proteomes" id="UP000199705"/>
    </source>
</evidence>
<keyword evidence="6" id="KW-0227">DNA damage</keyword>
<evidence type="ECO:0000256" key="9">
    <source>
        <dbReference type="ARBA" id="ARBA00023204"/>
    </source>
</evidence>
<dbReference type="GO" id="GO:0046872">
    <property type="term" value="F:metal ion binding"/>
    <property type="evidence" value="ECO:0007669"/>
    <property type="project" value="UniProtKB-KW"/>
</dbReference>
<dbReference type="InterPro" id="IPR000086">
    <property type="entry name" value="NUDIX_hydrolase_dom"/>
</dbReference>
<evidence type="ECO:0000256" key="8">
    <source>
        <dbReference type="ARBA" id="ARBA00022842"/>
    </source>
</evidence>
<accession>A0A1G8CXI6</accession>
<dbReference type="InterPro" id="IPR020476">
    <property type="entry name" value="Nudix_hydrolase"/>
</dbReference>
<keyword evidence="3" id="KW-0515">Mutator protein</keyword>
<dbReference type="PANTHER" id="PTHR47707">
    <property type="entry name" value="8-OXO-DGTP DIPHOSPHATASE"/>
    <property type="match status" value="1"/>
</dbReference>
<dbReference type="SUPFAM" id="SSF55811">
    <property type="entry name" value="Nudix"/>
    <property type="match status" value="1"/>
</dbReference>
<keyword evidence="7 17" id="KW-0378">Hydrolase</keyword>
<dbReference type="PRINTS" id="PR00502">
    <property type="entry name" value="NUDIXFAMILY"/>
</dbReference>
<proteinExistence type="inferred from homology"/>
<sequence>MTILQVACAIIIDHEKRVLVTQRSPIMKHPLKWEFPGGKIEPGENPQTCIIREIKEELTVDIELKSRLPSSIYHYSSFIVELIPFVAIIITGEIYLKEHAEYVWANPNELRDLDLTEADIPVLNFFLNDYYNFLN</sequence>
<evidence type="ECO:0000256" key="16">
    <source>
        <dbReference type="ARBA" id="ARBA00042798"/>
    </source>
</evidence>
<dbReference type="Proteomes" id="UP000199705">
    <property type="component" value="Unassembled WGS sequence"/>
</dbReference>
<evidence type="ECO:0000256" key="10">
    <source>
        <dbReference type="ARBA" id="ARBA00035861"/>
    </source>
</evidence>
<evidence type="ECO:0000313" key="19">
    <source>
        <dbReference type="EMBL" id="SDH50084.1"/>
    </source>
</evidence>
<name>A0A1G8CXI6_9SPHI</name>
<dbReference type="PROSITE" id="PS51462">
    <property type="entry name" value="NUDIX"/>
    <property type="match status" value="1"/>
</dbReference>